<dbReference type="SUPFAM" id="SSF48403">
    <property type="entry name" value="Ankyrin repeat"/>
    <property type="match status" value="1"/>
</dbReference>
<dbReference type="AlphaFoldDB" id="D7FNY5"/>
<dbReference type="Proteomes" id="UP000002630">
    <property type="component" value="Linkage Group LG04"/>
</dbReference>
<dbReference type="OMA" id="MAFPLHD"/>
<accession>D7FNY5</accession>
<feature type="repeat" description="ANK" evidence="3">
    <location>
        <begin position="102"/>
        <end position="134"/>
    </location>
</feature>
<dbReference type="PANTHER" id="PTHR24180">
    <property type="entry name" value="CYCLIN-DEPENDENT KINASE INHIBITOR 2C-RELATED"/>
    <property type="match status" value="1"/>
</dbReference>
<evidence type="ECO:0000313" key="5">
    <source>
        <dbReference type="EMBL" id="CBJ30254.1"/>
    </source>
</evidence>
<dbReference type="InterPro" id="IPR051637">
    <property type="entry name" value="Ank_repeat_dom-contain_49"/>
</dbReference>
<feature type="compositionally biased region" description="Basic and acidic residues" evidence="4">
    <location>
        <begin position="357"/>
        <end position="366"/>
    </location>
</feature>
<sequence length="427" mass="45226">MASNKIDIHEAARDGNLAEVRAFLKAGGIIDKRDPDRWTPLMLSVREGHLEVARQLLRSGAALEAKDGDKWTAMHVAAANGHPQCCQLLLDRGGNPRAVDENRRTPLHWATRYGYAAVVELLLKRGADANFKDAEGKTPGDVVGSDLSEDSREIVRTLLKEHAARVKNTKQRRGSCPAIPRTLMATAVHATGTGTMNGASVAAAAPLLLSSPTAPSHKPGALLPLPSVVVTNKNAGEIDAETAVHGANSNQAGGQATRRISFSAADRIRDHSPMGKNQGRCAEISSAAAPATATAEETSVSPVTPLTTSVVGSPSRATSTPGQTPGRASDPKNCVPTTGGATTMTDTAGGVGSTAEDQDKGCRDNKNDSEVFALRQALKAAEERGRASENSLSQLEERRLREEARAQRLEARVAELEKMLSEQPRER</sequence>
<evidence type="ECO:0000256" key="4">
    <source>
        <dbReference type="SAM" id="MobiDB-lite"/>
    </source>
</evidence>
<keyword evidence="2 3" id="KW-0040">ANK repeat</keyword>
<name>D7FNY5_ECTSI</name>
<dbReference type="eggNOG" id="KOG0502">
    <property type="taxonomic scope" value="Eukaryota"/>
</dbReference>
<proteinExistence type="predicted"/>
<dbReference type="OrthoDB" id="6781668at2759"/>
<dbReference type="Gene3D" id="1.25.40.20">
    <property type="entry name" value="Ankyrin repeat-containing domain"/>
    <property type="match status" value="1"/>
</dbReference>
<evidence type="ECO:0000256" key="3">
    <source>
        <dbReference type="PROSITE-ProRule" id="PRU00023"/>
    </source>
</evidence>
<feature type="compositionally biased region" description="Low complexity" evidence="4">
    <location>
        <begin position="337"/>
        <end position="348"/>
    </location>
</feature>
<dbReference type="InterPro" id="IPR036770">
    <property type="entry name" value="Ankyrin_rpt-contain_sf"/>
</dbReference>
<dbReference type="PROSITE" id="PS50088">
    <property type="entry name" value="ANK_REPEAT"/>
    <property type="match status" value="3"/>
</dbReference>
<evidence type="ECO:0000256" key="1">
    <source>
        <dbReference type="ARBA" id="ARBA00022737"/>
    </source>
</evidence>
<feature type="repeat" description="ANK" evidence="3">
    <location>
        <begin position="69"/>
        <end position="101"/>
    </location>
</feature>
<dbReference type="Pfam" id="PF12796">
    <property type="entry name" value="Ank_2"/>
    <property type="match status" value="1"/>
</dbReference>
<dbReference type="InterPro" id="IPR002110">
    <property type="entry name" value="Ankyrin_rpt"/>
</dbReference>
<keyword evidence="1" id="KW-0677">Repeat</keyword>
<dbReference type="STRING" id="2880.D7FNY5"/>
<evidence type="ECO:0000313" key="6">
    <source>
        <dbReference type="Proteomes" id="UP000002630"/>
    </source>
</evidence>
<organism evidence="5 6">
    <name type="scientific">Ectocarpus siliculosus</name>
    <name type="common">Brown alga</name>
    <name type="synonym">Conferva siliculosa</name>
    <dbReference type="NCBI Taxonomy" id="2880"/>
    <lineage>
        <taxon>Eukaryota</taxon>
        <taxon>Sar</taxon>
        <taxon>Stramenopiles</taxon>
        <taxon>Ochrophyta</taxon>
        <taxon>PX clade</taxon>
        <taxon>Phaeophyceae</taxon>
        <taxon>Ectocarpales</taxon>
        <taxon>Ectocarpaceae</taxon>
        <taxon>Ectocarpus</taxon>
    </lineage>
</organism>
<evidence type="ECO:0000256" key="2">
    <source>
        <dbReference type="ARBA" id="ARBA00023043"/>
    </source>
</evidence>
<dbReference type="InParanoid" id="D7FNY5"/>
<feature type="region of interest" description="Disordered" evidence="4">
    <location>
        <begin position="381"/>
        <end position="404"/>
    </location>
</feature>
<feature type="compositionally biased region" description="Basic and acidic residues" evidence="4">
    <location>
        <begin position="395"/>
        <end position="404"/>
    </location>
</feature>
<reference evidence="5 6" key="1">
    <citation type="journal article" date="2010" name="Nature">
        <title>The Ectocarpus genome and the independent evolution of multicellularity in brown algae.</title>
        <authorList>
            <person name="Cock J.M."/>
            <person name="Sterck L."/>
            <person name="Rouze P."/>
            <person name="Scornet D."/>
            <person name="Allen A.E."/>
            <person name="Amoutzias G."/>
            <person name="Anthouard V."/>
            <person name="Artiguenave F."/>
            <person name="Aury J.M."/>
            <person name="Badger J.H."/>
            <person name="Beszteri B."/>
            <person name="Billiau K."/>
            <person name="Bonnet E."/>
            <person name="Bothwell J.H."/>
            <person name="Bowler C."/>
            <person name="Boyen C."/>
            <person name="Brownlee C."/>
            <person name="Carrano C.J."/>
            <person name="Charrier B."/>
            <person name="Cho G.Y."/>
            <person name="Coelho S.M."/>
            <person name="Collen J."/>
            <person name="Corre E."/>
            <person name="Da Silva C."/>
            <person name="Delage L."/>
            <person name="Delaroque N."/>
            <person name="Dittami S.M."/>
            <person name="Doulbeau S."/>
            <person name="Elias M."/>
            <person name="Farnham G."/>
            <person name="Gachon C.M."/>
            <person name="Gschloessl B."/>
            <person name="Heesch S."/>
            <person name="Jabbari K."/>
            <person name="Jubin C."/>
            <person name="Kawai H."/>
            <person name="Kimura K."/>
            <person name="Kloareg B."/>
            <person name="Kupper F.C."/>
            <person name="Lang D."/>
            <person name="Le Bail A."/>
            <person name="Leblanc C."/>
            <person name="Lerouge P."/>
            <person name="Lohr M."/>
            <person name="Lopez P.J."/>
            <person name="Martens C."/>
            <person name="Maumus F."/>
            <person name="Michel G."/>
            <person name="Miranda-Saavedra D."/>
            <person name="Morales J."/>
            <person name="Moreau H."/>
            <person name="Motomura T."/>
            <person name="Nagasato C."/>
            <person name="Napoli C.A."/>
            <person name="Nelson D.R."/>
            <person name="Nyvall-Collen P."/>
            <person name="Peters A.F."/>
            <person name="Pommier C."/>
            <person name="Potin P."/>
            <person name="Poulain J."/>
            <person name="Quesneville H."/>
            <person name="Read B."/>
            <person name="Rensing S.A."/>
            <person name="Ritter A."/>
            <person name="Rousvoal S."/>
            <person name="Samanta M."/>
            <person name="Samson G."/>
            <person name="Schroeder D.C."/>
            <person name="Segurens B."/>
            <person name="Strittmatter M."/>
            <person name="Tonon T."/>
            <person name="Tregear J.W."/>
            <person name="Valentin K."/>
            <person name="von Dassow P."/>
            <person name="Yamagishi T."/>
            <person name="Van de Peer Y."/>
            <person name="Wincker P."/>
        </authorList>
    </citation>
    <scope>NUCLEOTIDE SEQUENCE [LARGE SCALE GENOMIC DNA]</scope>
    <source>
        <strain evidence="6">Ec32 / CCAP1310/4</strain>
    </source>
</reference>
<dbReference type="SMART" id="SM00248">
    <property type="entry name" value="ANK"/>
    <property type="match status" value="4"/>
</dbReference>
<dbReference type="PANTHER" id="PTHR24180:SF45">
    <property type="entry name" value="POLY [ADP-RIBOSE] POLYMERASE TANKYRASE"/>
    <property type="match status" value="1"/>
</dbReference>
<feature type="region of interest" description="Disordered" evidence="4">
    <location>
        <begin position="285"/>
        <end position="366"/>
    </location>
</feature>
<dbReference type="EMBL" id="FN648312">
    <property type="protein sequence ID" value="CBJ30254.1"/>
    <property type="molecule type" value="Genomic_DNA"/>
</dbReference>
<feature type="compositionally biased region" description="Low complexity" evidence="4">
    <location>
        <begin position="285"/>
        <end position="315"/>
    </location>
</feature>
<gene>
    <name evidence="5" type="ORF">Esi_0183_0041</name>
</gene>
<protein>
    <submittedName>
        <fullName evidence="5">Chain A, Crystal Structure Of A Designed Full Consensus Ankyrin</fullName>
    </submittedName>
</protein>
<dbReference type="EMBL" id="FN649729">
    <property type="protein sequence ID" value="CBJ30254.1"/>
    <property type="molecule type" value="Genomic_DNA"/>
</dbReference>
<dbReference type="PROSITE" id="PS50297">
    <property type="entry name" value="ANK_REP_REGION"/>
    <property type="match status" value="3"/>
</dbReference>
<feature type="repeat" description="ANK" evidence="3">
    <location>
        <begin position="36"/>
        <end position="68"/>
    </location>
</feature>
<keyword evidence="6" id="KW-1185">Reference proteome</keyword>
<dbReference type="PRINTS" id="PR01415">
    <property type="entry name" value="ANKYRIN"/>
</dbReference>